<reference evidence="1 2" key="1">
    <citation type="journal article" date="2018" name="Science">
        <title>The opium poppy genome and morphinan production.</title>
        <authorList>
            <person name="Guo L."/>
            <person name="Winzer T."/>
            <person name="Yang X."/>
            <person name="Li Y."/>
            <person name="Ning Z."/>
            <person name="He Z."/>
            <person name="Teodor R."/>
            <person name="Lu Y."/>
            <person name="Bowser T.A."/>
            <person name="Graham I.A."/>
            <person name="Ye K."/>
        </authorList>
    </citation>
    <scope>NUCLEOTIDE SEQUENCE [LARGE SCALE GENOMIC DNA]</scope>
    <source>
        <strain evidence="2">cv. HN1</strain>
        <tissue evidence="1">Leaves</tissue>
    </source>
</reference>
<sequence length="155" mass="16793">MNPACRHGSCIIILKNDEGILLCCDSVEVAGGMIFRGVDKFRKYGNCYAVCCGTLSHYEAVDQHLITATDDLRTPPTAQALATLTYDFCQPTAARGALDCHFFFASLDPNPQWVSYGPVKSQQPRHLPFAFGGQVLMLLSQSTPTPGGAKGLRPI</sequence>
<name>A0A4Y7KZZ3_PAPSO</name>
<dbReference type="SUPFAM" id="SSF56235">
    <property type="entry name" value="N-terminal nucleophile aminohydrolases (Ntn hydrolases)"/>
    <property type="match status" value="1"/>
</dbReference>
<keyword evidence="2" id="KW-1185">Reference proteome</keyword>
<dbReference type="Proteomes" id="UP000316621">
    <property type="component" value="Chromosome 9"/>
</dbReference>
<proteinExistence type="predicted"/>
<evidence type="ECO:0000313" key="2">
    <source>
        <dbReference type="Proteomes" id="UP000316621"/>
    </source>
</evidence>
<dbReference type="Gene3D" id="3.60.20.10">
    <property type="entry name" value="Glutamine Phosphoribosylpyrophosphate, subunit 1, domain 1"/>
    <property type="match status" value="1"/>
</dbReference>
<dbReference type="InterPro" id="IPR029055">
    <property type="entry name" value="Ntn_hydrolases_N"/>
</dbReference>
<organism evidence="1 2">
    <name type="scientific">Papaver somniferum</name>
    <name type="common">Opium poppy</name>
    <dbReference type="NCBI Taxonomy" id="3469"/>
    <lineage>
        <taxon>Eukaryota</taxon>
        <taxon>Viridiplantae</taxon>
        <taxon>Streptophyta</taxon>
        <taxon>Embryophyta</taxon>
        <taxon>Tracheophyta</taxon>
        <taxon>Spermatophyta</taxon>
        <taxon>Magnoliopsida</taxon>
        <taxon>Ranunculales</taxon>
        <taxon>Papaveraceae</taxon>
        <taxon>Papaveroideae</taxon>
        <taxon>Papaver</taxon>
    </lineage>
</organism>
<dbReference type="AlphaFoldDB" id="A0A4Y7KZZ3"/>
<dbReference type="Gramene" id="RZC78476">
    <property type="protein sequence ID" value="RZC78476"/>
    <property type="gene ID" value="C5167_002723"/>
</dbReference>
<protein>
    <submittedName>
        <fullName evidence="1">Uncharacterized protein</fullName>
    </submittedName>
</protein>
<accession>A0A4Y7KZZ3</accession>
<gene>
    <name evidence="1" type="ORF">C5167_002723</name>
</gene>
<evidence type="ECO:0000313" key="1">
    <source>
        <dbReference type="EMBL" id="RZC78476.1"/>
    </source>
</evidence>
<dbReference type="EMBL" id="CM010723">
    <property type="protein sequence ID" value="RZC78476.1"/>
    <property type="molecule type" value="Genomic_DNA"/>
</dbReference>